<dbReference type="Proteomes" id="UP000256805">
    <property type="component" value="Unassembled WGS sequence"/>
</dbReference>
<evidence type="ECO:0000313" key="2">
    <source>
        <dbReference type="EMBL" id="SOY77443.1"/>
    </source>
</evidence>
<evidence type="ECO:0000313" key="8">
    <source>
        <dbReference type="Proteomes" id="UP000256805"/>
    </source>
</evidence>
<protein>
    <submittedName>
        <fullName evidence="2">Uncharacterized protein</fullName>
    </submittedName>
</protein>
<dbReference type="EMBL" id="OVTA01000065">
    <property type="protein sequence ID" value="SPS02297.1"/>
    <property type="molecule type" value="Genomic_DNA"/>
</dbReference>
<dbReference type="Proteomes" id="UP000257139">
    <property type="component" value="Plasmid CBM2594_p"/>
</dbReference>
<geneLocation type="plasmid" evidence="7">
    <name>cbm2636p</name>
</geneLocation>
<dbReference type="AlphaFoldDB" id="A0A375CQ68"/>
<dbReference type="EMBL" id="OFSN01000066">
    <property type="protein sequence ID" value="SOY78287.1"/>
    <property type="molecule type" value="Genomic_DNA"/>
</dbReference>
<reference evidence="6 8" key="1">
    <citation type="submission" date="2018-01" db="EMBL/GenBank/DDBJ databases">
        <authorList>
            <person name="Gaut B.S."/>
            <person name="Morton B.R."/>
            <person name="Clegg M.T."/>
            <person name="Duvall M.R."/>
        </authorList>
    </citation>
    <scope>NUCLEOTIDE SEQUENCE [LARGE SCALE GENOMIC DNA]</scope>
    <source>
        <strain evidence="6">Cupriavidus taiwanensis cmp 52</strain>
    </source>
</reference>
<dbReference type="Proteomes" id="UP000257016">
    <property type="component" value="Unassembled WGS sequence"/>
</dbReference>
<geneLocation type="plasmid" evidence="5">
    <name>CBM2636p</name>
</geneLocation>
<evidence type="ECO:0000313" key="4">
    <source>
        <dbReference type="EMBL" id="SPC25367.1"/>
    </source>
</evidence>
<organism evidence="2">
    <name type="scientific">Cupriavidus taiwanensis</name>
    <dbReference type="NCBI Taxonomy" id="164546"/>
    <lineage>
        <taxon>Bacteria</taxon>
        <taxon>Pseudomonadati</taxon>
        <taxon>Pseudomonadota</taxon>
        <taxon>Betaproteobacteria</taxon>
        <taxon>Burkholderiales</taxon>
        <taxon>Burkholderiaceae</taxon>
        <taxon>Cupriavidus</taxon>
    </lineage>
</organism>
<dbReference type="Proteomes" id="UP000254259">
    <property type="component" value="Plasmid CBM2636p"/>
</dbReference>
<feature type="compositionally biased region" description="Polar residues" evidence="1">
    <location>
        <begin position="38"/>
        <end position="48"/>
    </location>
</feature>
<dbReference type="EMBL" id="OGUU01000036">
    <property type="protein sequence ID" value="SPC25367.1"/>
    <property type="molecule type" value="Genomic_DNA"/>
</dbReference>
<evidence type="ECO:0000313" key="5">
    <source>
        <dbReference type="EMBL" id="SPD69312.1"/>
    </source>
</evidence>
<keyword evidence="5" id="KW-0614">Plasmid</keyword>
<gene>
    <name evidence="3" type="ORF">CBM2586_P90038</name>
    <name evidence="2" type="ORF">CBM2589_P90066</name>
    <name evidence="4" type="ORF">CBM2594_P30066</name>
    <name evidence="6" type="ORF">CBM2634_P30041</name>
    <name evidence="5" type="ORF">CBM2636_P10223</name>
</gene>
<accession>A0A375CQ68</accession>
<evidence type="ECO:0000313" key="6">
    <source>
        <dbReference type="EMBL" id="SPS02297.1"/>
    </source>
</evidence>
<dbReference type="EMBL" id="OFSP01000077">
    <property type="protein sequence ID" value="SOY77443.1"/>
    <property type="molecule type" value="Genomic_DNA"/>
</dbReference>
<dbReference type="EMBL" id="LT984815">
    <property type="protein sequence ID" value="SPD69312.1"/>
    <property type="molecule type" value="Genomic_DNA"/>
</dbReference>
<feature type="region of interest" description="Disordered" evidence="1">
    <location>
        <begin position="38"/>
        <end position="64"/>
    </location>
</feature>
<evidence type="ECO:0000256" key="1">
    <source>
        <dbReference type="SAM" id="MobiDB-lite"/>
    </source>
</evidence>
<reference evidence="2 7" key="2">
    <citation type="submission" date="2018-01" db="EMBL/GenBank/DDBJ databases">
        <authorList>
            <person name="Clerissi C."/>
        </authorList>
    </citation>
    <scope>NUCLEOTIDE SEQUENCE</scope>
    <source>
        <strain evidence="3">Cupriavidus taiwanensis LMG 19430</strain>
        <strain evidence="2">Cupriavidus taiwanensis STM 3521</strain>
        <strain evidence="4">Cupriavidus taiwanensis STM 6021</strain>
        <strain evidence="5">Cupriavidus taiwanensis SWF 66322</strain>
        <plasmid evidence="5">CBM2636p</plasmid>
        <plasmid evidence="7">cbm2636p</plasmid>
    </source>
</reference>
<sequence>MRDAVPGFELLREDRAFAVISVPLLQRVFDGFTGQASELTAHQQQSPKHPSPYPSIDGLSFQRS</sequence>
<dbReference type="Proteomes" id="UP000256297">
    <property type="component" value="Plasmid CBM2589_p"/>
</dbReference>
<name>A0A375CQ68_9BURK</name>
<evidence type="ECO:0000313" key="3">
    <source>
        <dbReference type="EMBL" id="SOY78287.1"/>
    </source>
</evidence>
<evidence type="ECO:0000313" key="7">
    <source>
        <dbReference type="Proteomes" id="UP000254259"/>
    </source>
</evidence>
<proteinExistence type="predicted"/>